<dbReference type="PANTHER" id="PTHR34580">
    <property type="match status" value="1"/>
</dbReference>
<evidence type="ECO:0000259" key="2">
    <source>
        <dbReference type="Pfam" id="PF13280"/>
    </source>
</evidence>
<organism evidence="4 5">
    <name type="scientific">Portibacter lacus</name>
    <dbReference type="NCBI Taxonomy" id="1099794"/>
    <lineage>
        <taxon>Bacteria</taxon>
        <taxon>Pseudomonadati</taxon>
        <taxon>Bacteroidota</taxon>
        <taxon>Saprospiria</taxon>
        <taxon>Saprospirales</taxon>
        <taxon>Haliscomenobacteraceae</taxon>
        <taxon>Portibacter</taxon>
    </lineage>
</organism>
<dbReference type="EMBL" id="BSOH01000005">
    <property type="protein sequence ID" value="GLR16531.1"/>
    <property type="molecule type" value="Genomic_DNA"/>
</dbReference>
<reference evidence="4" key="1">
    <citation type="journal article" date="2014" name="Int. J. Syst. Evol. Microbiol.">
        <title>Complete genome sequence of Corynebacterium casei LMG S-19264T (=DSM 44701T), isolated from a smear-ripened cheese.</title>
        <authorList>
            <consortium name="US DOE Joint Genome Institute (JGI-PGF)"/>
            <person name="Walter F."/>
            <person name="Albersmeier A."/>
            <person name="Kalinowski J."/>
            <person name="Ruckert C."/>
        </authorList>
    </citation>
    <scope>NUCLEOTIDE SEQUENCE</scope>
    <source>
        <strain evidence="4">NBRC 108769</strain>
    </source>
</reference>
<dbReference type="Pfam" id="PF08279">
    <property type="entry name" value="HTH_11"/>
    <property type="match status" value="1"/>
</dbReference>
<dbReference type="Pfam" id="PF13280">
    <property type="entry name" value="WYL"/>
    <property type="match status" value="1"/>
</dbReference>
<dbReference type="AlphaFoldDB" id="A0AA37SLL7"/>
<dbReference type="PIRSF" id="PIRSF016838">
    <property type="entry name" value="PafC"/>
    <property type="match status" value="1"/>
</dbReference>
<evidence type="ECO:0000313" key="5">
    <source>
        <dbReference type="Proteomes" id="UP001156666"/>
    </source>
</evidence>
<name>A0AA37SLL7_9BACT</name>
<dbReference type="PANTHER" id="PTHR34580:SF1">
    <property type="entry name" value="PROTEIN PAFC"/>
    <property type="match status" value="1"/>
</dbReference>
<reference evidence="4" key="2">
    <citation type="submission" date="2023-01" db="EMBL/GenBank/DDBJ databases">
        <title>Draft genome sequence of Portibacter lacus strain NBRC 108769.</title>
        <authorList>
            <person name="Sun Q."/>
            <person name="Mori K."/>
        </authorList>
    </citation>
    <scope>NUCLEOTIDE SEQUENCE</scope>
    <source>
        <strain evidence="4">NBRC 108769</strain>
    </source>
</reference>
<comment type="caution">
    <text evidence="4">The sequence shown here is derived from an EMBL/GenBank/DDBJ whole genome shotgun (WGS) entry which is preliminary data.</text>
</comment>
<dbReference type="InterPro" id="IPR026881">
    <property type="entry name" value="WYL_dom"/>
</dbReference>
<evidence type="ECO:0000259" key="3">
    <source>
        <dbReference type="Pfam" id="PF25583"/>
    </source>
</evidence>
<feature type="domain" description="WYL" evidence="2">
    <location>
        <begin position="125"/>
        <end position="192"/>
    </location>
</feature>
<proteinExistence type="predicted"/>
<sequence length="303" mass="35123">MLQTKKIITASDIADRFETSLRTVYRDIKTLKNAGIPIIGDPGIGYSITDGYKLPPIMFNEGEALSLLTAEKFMVNITDNETQDYYSSAMNKIRAVLRSSEKQALDILDDSIAITQYKLEEHKPYLQELFKCIASKQLIQISYEKAGGGSPSERILEPIGCYHQSNHWYLVAYCQEKKDYRTFKINRIQNLTSLETTYTRTHINLQHYLEEQAKAWKAQQKGQVVEVLFDHSIAEHAQRRKYYFGLIEEINEEDGIRMKFWVPSIELMARWLVAFTNKAQIIQPKALHDRLGELGKELFDHYQ</sequence>
<dbReference type="PROSITE" id="PS52050">
    <property type="entry name" value="WYL"/>
    <property type="match status" value="1"/>
</dbReference>
<dbReference type="InterPro" id="IPR051534">
    <property type="entry name" value="CBASS_pafABC_assoc_protein"/>
</dbReference>
<dbReference type="InterPro" id="IPR028349">
    <property type="entry name" value="PafC-like"/>
</dbReference>
<feature type="domain" description="WCX" evidence="3">
    <location>
        <begin position="225"/>
        <end position="297"/>
    </location>
</feature>
<dbReference type="SUPFAM" id="SSF46785">
    <property type="entry name" value="Winged helix' DNA-binding domain"/>
    <property type="match status" value="1"/>
</dbReference>
<dbReference type="Pfam" id="PF25583">
    <property type="entry name" value="WCX"/>
    <property type="match status" value="1"/>
</dbReference>
<gene>
    <name evidence="4" type="ORF">GCM10007940_11460</name>
</gene>
<evidence type="ECO:0000313" key="4">
    <source>
        <dbReference type="EMBL" id="GLR16531.1"/>
    </source>
</evidence>
<dbReference type="InterPro" id="IPR036388">
    <property type="entry name" value="WH-like_DNA-bd_sf"/>
</dbReference>
<protein>
    <submittedName>
        <fullName evidence="4">Transcriptional regulator</fullName>
    </submittedName>
</protein>
<dbReference type="Gene3D" id="1.10.10.10">
    <property type="entry name" value="Winged helix-like DNA-binding domain superfamily/Winged helix DNA-binding domain"/>
    <property type="match status" value="1"/>
</dbReference>
<dbReference type="InterPro" id="IPR013196">
    <property type="entry name" value="HTH_11"/>
</dbReference>
<feature type="domain" description="Helix-turn-helix type 11" evidence="1">
    <location>
        <begin position="2"/>
        <end position="46"/>
    </location>
</feature>
<accession>A0AA37SLL7</accession>
<dbReference type="InterPro" id="IPR036390">
    <property type="entry name" value="WH_DNA-bd_sf"/>
</dbReference>
<dbReference type="Proteomes" id="UP001156666">
    <property type="component" value="Unassembled WGS sequence"/>
</dbReference>
<evidence type="ECO:0000259" key="1">
    <source>
        <dbReference type="Pfam" id="PF08279"/>
    </source>
</evidence>
<dbReference type="InterPro" id="IPR057727">
    <property type="entry name" value="WCX_dom"/>
</dbReference>
<keyword evidence="5" id="KW-1185">Reference proteome</keyword>